<keyword evidence="2" id="KW-1185">Reference proteome</keyword>
<dbReference type="Proteomes" id="UP001148838">
    <property type="component" value="Unassembled WGS sequence"/>
</dbReference>
<sequence length="549" mass="64323">MGNACYYSVEKLLSSSLLSKNLKVRIYKTVILPVVLYGCETWTLTLREEQRLRVFENKVLRKIFGAKRDEVTGEWRKLHNAELHALYTSPDIIRNIKSRRLRWAGHVARMGESRNAYRVLVGRPEGKIPLGRPRRRWEDNIKMDLREVGYDREWFNLVQDRDRWRAYVRAAMNLRTIERKGKQTIERKGKQTIERTGKQTIERPGKQTIERTGKQTIERTGKQTIERTEKQTIERTGKQTIERTGKQTIERTGKQTIERTGKQTIERTGKQTIDRRGKQTIERRDYPASECDESDNASAMSLGSRAESYPALPLNGLRENPLKNLNQETSFDMLLNVIVLQNVSTSPFRHWMDGRHRSTPPSPQQYRRNLSFEEVEKFKYLGATVTNINDTREEIKHRINMGNECYSVEKLLSSSLLSKNLKVRIYKTVTLPVLLYDCETWTLTLREEHRLRMFENKVLRKIFGAKRDEVTGVWRKLHNAELHALYCSPDIIRNIKSRRLRWAGHVAHKGESRNAYRVLVGRPEEKRPLGRPRRRWEDNITIGFEGGGI</sequence>
<evidence type="ECO:0008006" key="3">
    <source>
        <dbReference type="Google" id="ProtNLM"/>
    </source>
</evidence>
<evidence type="ECO:0000313" key="2">
    <source>
        <dbReference type="Proteomes" id="UP001148838"/>
    </source>
</evidence>
<protein>
    <recommendedName>
        <fullName evidence="3">Endonuclease-reverse transcriptase</fullName>
    </recommendedName>
</protein>
<comment type="caution">
    <text evidence="1">The sequence shown here is derived from an EMBL/GenBank/DDBJ whole genome shotgun (WGS) entry which is preliminary data.</text>
</comment>
<proteinExistence type="predicted"/>
<organism evidence="1 2">
    <name type="scientific">Periplaneta americana</name>
    <name type="common">American cockroach</name>
    <name type="synonym">Blatta americana</name>
    <dbReference type="NCBI Taxonomy" id="6978"/>
    <lineage>
        <taxon>Eukaryota</taxon>
        <taxon>Metazoa</taxon>
        <taxon>Ecdysozoa</taxon>
        <taxon>Arthropoda</taxon>
        <taxon>Hexapoda</taxon>
        <taxon>Insecta</taxon>
        <taxon>Pterygota</taxon>
        <taxon>Neoptera</taxon>
        <taxon>Polyneoptera</taxon>
        <taxon>Dictyoptera</taxon>
        <taxon>Blattodea</taxon>
        <taxon>Blattoidea</taxon>
        <taxon>Blattidae</taxon>
        <taxon>Blattinae</taxon>
        <taxon>Periplaneta</taxon>
    </lineage>
</organism>
<name>A0ABQ8SMY2_PERAM</name>
<gene>
    <name evidence="1" type="ORF">ANN_18139</name>
</gene>
<reference evidence="1 2" key="1">
    <citation type="journal article" date="2022" name="Allergy">
        <title>Genome assembly and annotation of Periplaneta americana reveal a comprehensive cockroach allergen profile.</title>
        <authorList>
            <person name="Wang L."/>
            <person name="Xiong Q."/>
            <person name="Saelim N."/>
            <person name="Wang L."/>
            <person name="Nong W."/>
            <person name="Wan A.T."/>
            <person name="Shi M."/>
            <person name="Liu X."/>
            <person name="Cao Q."/>
            <person name="Hui J.H.L."/>
            <person name="Sookrung N."/>
            <person name="Leung T.F."/>
            <person name="Tungtrongchitr A."/>
            <person name="Tsui S.K.W."/>
        </authorList>
    </citation>
    <scope>NUCLEOTIDE SEQUENCE [LARGE SCALE GENOMIC DNA]</scope>
    <source>
        <strain evidence="1">PWHHKU_190912</strain>
    </source>
</reference>
<evidence type="ECO:0000313" key="1">
    <source>
        <dbReference type="EMBL" id="KAJ4435523.1"/>
    </source>
</evidence>
<accession>A0ABQ8SMY2</accession>
<dbReference type="PANTHER" id="PTHR47027:SF20">
    <property type="entry name" value="REVERSE TRANSCRIPTASE-LIKE PROTEIN WITH RNA-DIRECTED DNA POLYMERASE DOMAIN"/>
    <property type="match status" value="1"/>
</dbReference>
<dbReference type="PANTHER" id="PTHR47027">
    <property type="entry name" value="REVERSE TRANSCRIPTASE DOMAIN-CONTAINING PROTEIN"/>
    <property type="match status" value="1"/>
</dbReference>
<dbReference type="EMBL" id="JAJSOF020000023">
    <property type="protein sequence ID" value="KAJ4435523.1"/>
    <property type="molecule type" value="Genomic_DNA"/>
</dbReference>